<feature type="domain" description="Carrier" evidence="4">
    <location>
        <begin position="3"/>
        <end position="78"/>
    </location>
</feature>
<accession>A0A7W6EF53</accession>
<evidence type="ECO:0000256" key="1">
    <source>
        <dbReference type="ARBA" id="ARBA00022450"/>
    </source>
</evidence>
<evidence type="ECO:0000313" key="6">
    <source>
        <dbReference type="Proteomes" id="UP000542776"/>
    </source>
</evidence>
<dbReference type="SMART" id="SM00823">
    <property type="entry name" value="PKS_PP"/>
    <property type="match status" value="1"/>
</dbReference>
<dbReference type="InterPro" id="IPR020806">
    <property type="entry name" value="PKS_PP-bd"/>
</dbReference>
<feature type="compositionally biased region" description="Low complexity" evidence="3">
    <location>
        <begin position="154"/>
        <end position="171"/>
    </location>
</feature>
<dbReference type="Pfam" id="PF00550">
    <property type="entry name" value="PP-binding"/>
    <property type="match status" value="1"/>
</dbReference>
<evidence type="ECO:0000313" key="5">
    <source>
        <dbReference type="EMBL" id="MBB3996734.1"/>
    </source>
</evidence>
<evidence type="ECO:0000256" key="3">
    <source>
        <dbReference type="SAM" id="MobiDB-lite"/>
    </source>
</evidence>
<dbReference type="EMBL" id="JACIEK010000001">
    <property type="protein sequence ID" value="MBB3996734.1"/>
    <property type="molecule type" value="Genomic_DNA"/>
</dbReference>
<keyword evidence="2" id="KW-0597">Phosphoprotein</keyword>
<comment type="caution">
    <text evidence="5">The sequence shown here is derived from an EMBL/GenBank/DDBJ whole genome shotgun (WGS) entry which is preliminary data.</text>
</comment>
<keyword evidence="6" id="KW-1185">Reference proteome</keyword>
<gene>
    <name evidence="5" type="ORF">GGR04_000555</name>
</gene>
<protein>
    <submittedName>
        <fullName evidence="5">Acyl carrier protein</fullName>
    </submittedName>
</protein>
<dbReference type="PROSITE" id="PS50075">
    <property type="entry name" value="CARRIER"/>
    <property type="match status" value="1"/>
</dbReference>
<dbReference type="SUPFAM" id="SSF47336">
    <property type="entry name" value="ACP-like"/>
    <property type="match status" value="1"/>
</dbReference>
<dbReference type="RefSeq" id="WP_183197596.1">
    <property type="nucleotide sequence ID" value="NZ_JACIEK010000001.1"/>
</dbReference>
<dbReference type="GO" id="GO:0031177">
    <property type="term" value="F:phosphopantetheine binding"/>
    <property type="evidence" value="ECO:0007669"/>
    <property type="project" value="InterPro"/>
</dbReference>
<proteinExistence type="predicted"/>
<dbReference type="Proteomes" id="UP000542776">
    <property type="component" value="Unassembled WGS sequence"/>
</dbReference>
<sequence length="180" mass="19093">MPPHPRDDLAEYFATLLRVSRGAISTSANVLDLGADSIMLLEARGWIESRYGRRIEIRQFFEELNTIDAIAAFLAETGAEASTWSDSGAPPPVARESILQRPGAALAGAGSADIRLMRAQLAMVAEVIEAQNRLAATLRGRIEAQPTPEPPQAAGPAGQRGAPRRPAGATAIQETEVTPA</sequence>
<dbReference type="InterPro" id="IPR036736">
    <property type="entry name" value="ACP-like_sf"/>
</dbReference>
<dbReference type="InterPro" id="IPR006162">
    <property type="entry name" value="Ppantetheine_attach_site"/>
</dbReference>
<evidence type="ECO:0000256" key="2">
    <source>
        <dbReference type="ARBA" id="ARBA00022553"/>
    </source>
</evidence>
<dbReference type="PROSITE" id="PS00012">
    <property type="entry name" value="PHOSPHOPANTETHEINE"/>
    <property type="match status" value="1"/>
</dbReference>
<dbReference type="Gene3D" id="1.10.1200.10">
    <property type="entry name" value="ACP-like"/>
    <property type="match status" value="1"/>
</dbReference>
<dbReference type="AlphaFoldDB" id="A0A7W6EF53"/>
<reference evidence="5 6" key="1">
    <citation type="submission" date="2020-08" db="EMBL/GenBank/DDBJ databases">
        <title>Genomic Encyclopedia of Type Strains, Phase IV (KMG-IV): sequencing the most valuable type-strain genomes for metagenomic binning, comparative biology and taxonomic classification.</title>
        <authorList>
            <person name="Goeker M."/>
        </authorList>
    </citation>
    <scope>NUCLEOTIDE SEQUENCE [LARGE SCALE GENOMIC DNA]</scope>
    <source>
        <strain evidence="5 6">DSM 102238</strain>
    </source>
</reference>
<keyword evidence="1" id="KW-0596">Phosphopantetheine</keyword>
<dbReference type="InterPro" id="IPR009081">
    <property type="entry name" value="PP-bd_ACP"/>
</dbReference>
<evidence type="ECO:0000259" key="4">
    <source>
        <dbReference type="PROSITE" id="PS50075"/>
    </source>
</evidence>
<name>A0A7W6EF53_9HYPH</name>
<organism evidence="5 6">
    <name type="scientific">Aureimonas pseudogalii</name>
    <dbReference type="NCBI Taxonomy" id="1744844"/>
    <lineage>
        <taxon>Bacteria</taxon>
        <taxon>Pseudomonadati</taxon>
        <taxon>Pseudomonadota</taxon>
        <taxon>Alphaproteobacteria</taxon>
        <taxon>Hyphomicrobiales</taxon>
        <taxon>Aurantimonadaceae</taxon>
        <taxon>Aureimonas</taxon>
    </lineage>
</organism>
<feature type="region of interest" description="Disordered" evidence="3">
    <location>
        <begin position="140"/>
        <end position="180"/>
    </location>
</feature>